<name>A0A6A6KZZ5_HEVBR</name>
<dbReference type="PANTHER" id="PTHR31118">
    <property type="entry name" value="CYCLASE-LIKE PROTEIN 2"/>
    <property type="match status" value="1"/>
</dbReference>
<evidence type="ECO:0000256" key="1">
    <source>
        <dbReference type="ARBA" id="ARBA00004498"/>
    </source>
</evidence>
<protein>
    <recommendedName>
        <fullName evidence="7">Cyclase family protein</fullName>
    </recommendedName>
</protein>
<keyword evidence="6" id="KW-1185">Reference proteome</keyword>
<feature type="signal peptide" evidence="4">
    <location>
        <begin position="1"/>
        <end position="22"/>
    </location>
</feature>
<dbReference type="GO" id="GO:0004061">
    <property type="term" value="F:arylformamidase activity"/>
    <property type="evidence" value="ECO:0007669"/>
    <property type="project" value="InterPro"/>
</dbReference>
<comment type="similarity">
    <text evidence="2">Belongs to the Cyclase 1 superfamily.</text>
</comment>
<sequence length="581" mass="64834">MAGNKRGVQLMLLLQLWTGVLTIAVLSLDEGLLTLKPQVQPPVDIPNPDPPVRRDVYYNGKIFDITHLIYPGMPKWGVPDGMGQVVTVTESMKNGSDCYVSEMKLPSHTGTHVDAPSHFFEEYYEKGYDTSTLNLKTLNGPALVVDVPRNSNITAEVMQNLRIPQGIGRVLFRTLNTDRKLMHQSEFHSDYVGIMKDGAEWIVDNTNIKLVGPALVVDVPRNSNITAEVMQNLRIPQGIGRVLFRTLNTDRKLMHQSEFHSDYVGIMKDGAEWIVDNTNIKLVALNVKHTHLLHFFILKEAIDPSYGWKQEKSPTHASIATLDGVLTLAVLSLDEGLLTLKPQVQPPVDIPNPDPPVRRDVYYNGKIFDITHLIYPGMPKWGVPDGMGQVVTVTESMKNGSDCYVSEMKLPSHTGTHVDAPSHFFEEYYEKGYDTSTLNLKTLNGPALVVDVPRNSNITAEVMQNLRIPQGIGRVLFRTLNTDRKLMHQSEFHSDYVGIMKDGAEWIVDNTNIKLVGIDYLSIASYNDAVPTHQALLRSRKIVVVEGLNLDKVTAGIYDLHCLPIRVLGAEGTPTRCILMS</sequence>
<evidence type="ECO:0000256" key="4">
    <source>
        <dbReference type="SAM" id="SignalP"/>
    </source>
</evidence>
<comment type="caution">
    <text evidence="5">The sequence shown here is derived from an EMBL/GenBank/DDBJ whole genome shotgun (WGS) entry which is preliminary data.</text>
</comment>
<dbReference type="Proteomes" id="UP000467840">
    <property type="component" value="Chromosome 7"/>
</dbReference>
<dbReference type="AlphaFoldDB" id="A0A6A6KZZ5"/>
<dbReference type="InterPro" id="IPR037175">
    <property type="entry name" value="KFase_sf"/>
</dbReference>
<evidence type="ECO:0000256" key="3">
    <source>
        <dbReference type="ARBA" id="ARBA00022530"/>
    </source>
</evidence>
<gene>
    <name evidence="5" type="ORF">GH714_014324</name>
</gene>
<dbReference type="InterPro" id="IPR007325">
    <property type="entry name" value="KFase/CYL"/>
</dbReference>
<dbReference type="Pfam" id="PF04199">
    <property type="entry name" value="Cyclase"/>
    <property type="match status" value="2"/>
</dbReference>
<organism evidence="5 6">
    <name type="scientific">Hevea brasiliensis</name>
    <name type="common">Para rubber tree</name>
    <name type="synonym">Siphonia brasiliensis</name>
    <dbReference type="NCBI Taxonomy" id="3981"/>
    <lineage>
        <taxon>Eukaryota</taxon>
        <taxon>Viridiplantae</taxon>
        <taxon>Streptophyta</taxon>
        <taxon>Embryophyta</taxon>
        <taxon>Tracheophyta</taxon>
        <taxon>Spermatophyta</taxon>
        <taxon>Magnoliopsida</taxon>
        <taxon>eudicotyledons</taxon>
        <taxon>Gunneridae</taxon>
        <taxon>Pentapetalae</taxon>
        <taxon>rosids</taxon>
        <taxon>fabids</taxon>
        <taxon>Malpighiales</taxon>
        <taxon>Euphorbiaceae</taxon>
        <taxon>Crotonoideae</taxon>
        <taxon>Micrandreae</taxon>
        <taxon>Hevea</taxon>
    </lineage>
</organism>
<dbReference type="EMBL" id="JAAGAX010000013">
    <property type="protein sequence ID" value="KAF2294652.1"/>
    <property type="molecule type" value="Genomic_DNA"/>
</dbReference>
<evidence type="ECO:0000313" key="6">
    <source>
        <dbReference type="Proteomes" id="UP000467840"/>
    </source>
</evidence>
<dbReference type="SUPFAM" id="SSF102198">
    <property type="entry name" value="Putative cyclase"/>
    <property type="match status" value="3"/>
</dbReference>
<keyword evidence="4" id="KW-0732">Signal</keyword>
<keyword evidence="3" id="KW-0964">Secreted</keyword>
<feature type="chain" id="PRO_5025651694" description="Cyclase family protein" evidence="4">
    <location>
        <begin position="23"/>
        <end position="581"/>
    </location>
</feature>
<comment type="subcellular location">
    <subcellularLocation>
        <location evidence="1">Secreted</location>
        <location evidence="1">Extracellular space</location>
        <location evidence="1">Extracellular matrix</location>
    </subcellularLocation>
</comment>
<keyword evidence="3" id="KW-0272">Extracellular matrix</keyword>
<reference evidence="5 6" key="1">
    <citation type="journal article" date="2020" name="Mol. Plant">
        <title>The Chromosome-Based Rubber Tree Genome Provides New Insights into Spurge Genome Evolution and Rubber Biosynthesis.</title>
        <authorList>
            <person name="Liu J."/>
            <person name="Shi C."/>
            <person name="Shi C.C."/>
            <person name="Li W."/>
            <person name="Zhang Q.J."/>
            <person name="Zhang Y."/>
            <person name="Li K."/>
            <person name="Lu H.F."/>
            <person name="Shi C."/>
            <person name="Zhu S.T."/>
            <person name="Xiao Z.Y."/>
            <person name="Nan H."/>
            <person name="Yue Y."/>
            <person name="Zhu X.G."/>
            <person name="Wu Y."/>
            <person name="Hong X.N."/>
            <person name="Fan G.Y."/>
            <person name="Tong Y."/>
            <person name="Zhang D."/>
            <person name="Mao C.L."/>
            <person name="Liu Y.L."/>
            <person name="Hao S.J."/>
            <person name="Liu W.Q."/>
            <person name="Lv M.Q."/>
            <person name="Zhang H.B."/>
            <person name="Liu Y."/>
            <person name="Hu-Tang G.R."/>
            <person name="Wang J.P."/>
            <person name="Wang J.H."/>
            <person name="Sun Y.H."/>
            <person name="Ni S.B."/>
            <person name="Chen W.B."/>
            <person name="Zhang X.C."/>
            <person name="Jiao Y.N."/>
            <person name="Eichler E.E."/>
            <person name="Li G.H."/>
            <person name="Liu X."/>
            <person name="Gao L.Z."/>
        </authorList>
    </citation>
    <scope>NUCLEOTIDE SEQUENCE [LARGE SCALE GENOMIC DNA]</scope>
    <source>
        <strain evidence="6">cv. GT1</strain>
        <tissue evidence="5">Leaf</tissue>
    </source>
</reference>
<dbReference type="Gene3D" id="3.50.30.50">
    <property type="entry name" value="Putative cyclase"/>
    <property type="match status" value="3"/>
</dbReference>
<evidence type="ECO:0000313" key="5">
    <source>
        <dbReference type="EMBL" id="KAF2294652.1"/>
    </source>
</evidence>
<dbReference type="GO" id="GO:0019441">
    <property type="term" value="P:L-tryptophan catabolic process to kynurenine"/>
    <property type="evidence" value="ECO:0007669"/>
    <property type="project" value="InterPro"/>
</dbReference>
<dbReference type="PANTHER" id="PTHR31118:SF18">
    <property type="entry name" value="KYNURENINE FORMAMIDASE-LIKE ISOFORM X1"/>
    <property type="match status" value="1"/>
</dbReference>
<accession>A0A6A6KZZ5</accession>
<evidence type="ECO:0008006" key="7">
    <source>
        <dbReference type="Google" id="ProtNLM"/>
    </source>
</evidence>
<evidence type="ECO:0000256" key="2">
    <source>
        <dbReference type="ARBA" id="ARBA00007865"/>
    </source>
</evidence>
<proteinExistence type="inferred from homology"/>